<feature type="binding site" evidence="8">
    <location>
        <position position="210"/>
    </location>
    <ligand>
        <name>Zn(2+)</name>
        <dbReference type="ChEBI" id="CHEBI:29105"/>
    </ligand>
</feature>
<feature type="binding site" evidence="8">
    <location>
        <position position="123"/>
    </location>
    <ligand>
        <name>Zn(2+)</name>
        <dbReference type="ChEBI" id="CHEBI:29105"/>
    </ligand>
</feature>
<evidence type="ECO:0000256" key="4">
    <source>
        <dbReference type="ARBA" id="ARBA00023277"/>
    </source>
</evidence>
<dbReference type="EMBL" id="QOKZ01000011">
    <property type="protein sequence ID" value="RMC31564.1"/>
    <property type="molecule type" value="Genomic_DNA"/>
</dbReference>
<dbReference type="AlphaFoldDB" id="A0A3M0M550"/>
<evidence type="ECO:0000256" key="6">
    <source>
        <dbReference type="PIRSR" id="PIRSR038994-1"/>
    </source>
</evidence>
<evidence type="ECO:0000256" key="3">
    <source>
        <dbReference type="ARBA" id="ARBA00022801"/>
    </source>
</evidence>
<keyword evidence="4 5" id="KW-0119">Carbohydrate metabolism</keyword>
<evidence type="ECO:0000256" key="1">
    <source>
        <dbReference type="ARBA" id="ARBA00010716"/>
    </source>
</evidence>
<dbReference type="Gene3D" id="3.20.20.140">
    <property type="entry name" value="Metal-dependent hydrolases"/>
    <property type="match status" value="1"/>
</dbReference>
<feature type="active site" description="Proton donor/acceptor" evidence="6">
    <location>
        <position position="268"/>
    </location>
</feature>
<dbReference type="PIRSF" id="PIRSF038994">
    <property type="entry name" value="NagA"/>
    <property type="match status" value="1"/>
</dbReference>
<feature type="binding site" evidence="7">
    <location>
        <begin position="300"/>
        <end position="302"/>
    </location>
    <ligand>
        <name>substrate</name>
    </ligand>
</feature>
<dbReference type="InterPro" id="IPR006680">
    <property type="entry name" value="Amidohydro-rel"/>
</dbReference>
<evidence type="ECO:0000256" key="2">
    <source>
        <dbReference type="ARBA" id="ARBA00022723"/>
    </source>
</evidence>
<dbReference type="Pfam" id="PF01979">
    <property type="entry name" value="Amidohydro_1"/>
    <property type="match status" value="1"/>
</dbReference>
<dbReference type="Gene3D" id="2.30.40.10">
    <property type="entry name" value="Urease, subunit C, domain 1"/>
    <property type="match status" value="1"/>
</dbReference>
<comment type="cofactor">
    <cofactor evidence="8">
        <name>a divalent metal cation</name>
        <dbReference type="ChEBI" id="CHEBI:60240"/>
    </cofactor>
    <text evidence="8">Binds 1 divalent metal cation per subunit.</text>
</comment>
<dbReference type="Proteomes" id="UP000273516">
    <property type="component" value="Unassembled WGS sequence"/>
</dbReference>
<organism evidence="10 11">
    <name type="scientific">Paracoccus alkanivorans</name>
    <dbReference type="NCBI Taxonomy" id="2116655"/>
    <lineage>
        <taxon>Bacteria</taxon>
        <taxon>Pseudomonadati</taxon>
        <taxon>Pseudomonadota</taxon>
        <taxon>Alphaproteobacteria</taxon>
        <taxon>Rhodobacterales</taxon>
        <taxon>Paracoccaceae</taxon>
        <taxon>Paracoccus</taxon>
    </lineage>
</organism>
<dbReference type="GO" id="GO:0046872">
    <property type="term" value="F:metal ion binding"/>
    <property type="evidence" value="ECO:0007669"/>
    <property type="project" value="UniProtKB-KW"/>
</dbReference>
<proteinExistence type="inferred from homology"/>
<feature type="binding site" evidence="8">
    <location>
        <position position="189"/>
    </location>
    <ligand>
        <name>Zn(2+)</name>
        <dbReference type="ChEBI" id="CHEBI:29105"/>
    </ligand>
</feature>
<sequence length="370" mass="38984">MNELLIAADRIWTGGILETGLAIETDGQRVTALRPLGRDTPDVHLPLLMPGCTDLQVNGGGGVLLNADPTVAGIEAIAAAHRRLGTARILPTLITDAPELMEAAADAVIAAMEQPGIIGIHLEGPHISPEKRGTHDARFIRPLDQRTMAVLRRLRGAGVPVLLTLAPERADPALLREAAAMGVVLSAGHSMATAAQAREAMDNGVSMFTHLYNAMPQMNSREPGMIAAAILSDAWCGLITDGIHVSPEMLELTLRARPRPDRCFIVSDAMPTVGGPDHFDLYGMDIHVRNGALVNSEGSLAGAHVDMVTSVRRLVRMTGIAPERAIAMATDIPCAAMGLAPLKIAPGMAMSDLIGLDERLDLVGIPGTGQ</sequence>
<keyword evidence="2 8" id="KW-0479">Metal-binding</keyword>
<feature type="domain" description="Amidohydrolase-related" evidence="9">
    <location>
        <begin position="48"/>
        <end position="340"/>
    </location>
</feature>
<dbReference type="OrthoDB" id="9776488at2"/>
<keyword evidence="3 5" id="KW-0378">Hydrolase</keyword>
<evidence type="ECO:0000256" key="5">
    <source>
        <dbReference type="PIRNR" id="PIRNR038994"/>
    </source>
</evidence>
<evidence type="ECO:0000256" key="8">
    <source>
        <dbReference type="PIRSR" id="PIRSR038994-3"/>
    </source>
</evidence>
<name>A0A3M0M550_9RHOB</name>
<dbReference type="InterPro" id="IPR011059">
    <property type="entry name" value="Metal-dep_hydrolase_composite"/>
</dbReference>
<comment type="caution">
    <text evidence="10">The sequence shown here is derived from an EMBL/GenBank/DDBJ whole genome shotgun (WGS) entry which is preliminary data.</text>
</comment>
<evidence type="ECO:0000256" key="7">
    <source>
        <dbReference type="PIRSR" id="PIRSR038994-2"/>
    </source>
</evidence>
<gene>
    <name evidence="10" type="ORF">C9E81_19890</name>
</gene>
<dbReference type="PANTHER" id="PTHR11113">
    <property type="entry name" value="N-ACETYLGLUCOSAMINE-6-PHOSPHATE DEACETYLASE"/>
    <property type="match status" value="1"/>
</dbReference>
<comment type="similarity">
    <text evidence="1 5">Belongs to the metallo-dependent hydrolases superfamily. NagA family.</text>
</comment>
<feature type="binding site" evidence="7">
    <location>
        <position position="134"/>
    </location>
    <ligand>
        <name>substrate</name>
    </ligand>
</feature>
<accession>A0A3M0M550</accession>
<keyword evidence="11" id="KW-1185">Reference proteome</keyword>
<dbReference type="PANTHER" id="PTHR11113:SF14">
    <property type="entry name" value="N-ACETYLGLUCOSAMINE-6-PHOSPHATE DEACETYLASE"/>
    <property type="match status" value="1"/>
</dbReference>
<dbReference type="GO" id="GO:0006046">
    <property type="term" value="P:N-acetylglucosamine catabolic process"/>
    <property type="evidence" value="ECO:0007669"/>
    <property type="project" value="TreeGrafter"/>
</dbReference>
<evidence type="ECO:0000259" key="9">
    <source>
        <dbReference type="Pfam" id="PF01979"/>
    </source>
</evidence>
<feature type="binding site" evidence="7">
    <location>
        <position position="244"/>
    </location>
    <ligand>
        <name>substrate</name>
    </ligand>
</feature>
<dbReference type="GO" id="GO:0008448">
    <property type="term" value="F:N-acetylglucosamine-6-phosphate deacetylase activity"/>
    <property type="evidence" value="ECO:0007669"/>
    <property type="project" value="InterPro"/>
</dbReference>
<reference evidence="10 11" key="1">
    <citation type="submission" date="2018-07" db="EMBL/GenBank/DDBJ databases">
        <authorList>
            <person name="Zhang Y."/>
            <person name="Wang L."/>
            <person name="Ma S."/>
        </authorList>
    </citation>
    <scope>NUCLEOTIDE SEQUENCE [LARGE SCALE GENOMIC DNA]</scope>
    <source>
        <strain evidence="10 11">4-2</strain>
    </source>
</reference>
<dbReference type="InterPro" id="IPR032466">
    <property type="entry name" value="Metal_Hydrolase"/>
</dbReference>
<dbReference type="InterPro" id="IPR003764">
    <property type="entry name" value="GlcNAc_6-P_deAcase"/>
</dbReference>
<protein>
    <submittedName>
        <fullName evidence="10">N-acetylglucosamine-6-phosphate deacetylase</fullName>
    </submittedName>
</protein>
<dbReference type="RefSeq" id="WP_122114109.1">
    <property type="nucleotide sequence ID" value="NZ_QOKZ01000011.1"/>
</dbReference>
<dbReference type="SUPFAM" id="SSF51556">
    <property type="entry name" value="Metallo-dependent hydrolases"/>
    <property type="match status" value="1"/>
</dbReference>
<evidence type="ECO:0000313" key="10">
    <source>
        <dbReference type="EMBL" id="RMC31564.1"/>
    </source>
</evidence>
<feature type="binding site" evidence="7">
    <location>
        <begin position="213"/>
        <end position="214"/>
    </location>
    <ligand>
        <name>substrate</name>
    </ligand>
</feature>
<evidence type="ECO:0000313" key="11">
    <source>
        <dbReference type="Proteomes" id="UP000273516"/>
    </source>
</evidence>
<feature type="binding site" evidence="7">
    <location>
        <position position="221"/>
    </location>
    <ligand>
        <name>substrate</name>
    </ligand>
</feature>